<dbReference type="GO" id="GO:0006506">
    <property type="term" value="P:GPI anchor biosynthetic process"/>
    <property type="evidence" value="ECO:0007669"/>
    <property type="project" value="UniProtKB-UniPathway"/>
</dbReference>
<comment type="similarity">
    <text evidence="3 11">Belongs to the PIGX family.</text>
</comment>
<keyword evidence="6 11" id="KW-0812">Transmembrane</keyword>
<dbReference type="GO" id="GO:0005789">
    <property type="term" value="C:endoplasmic reticulum membrane"/>
    <property type="evidence" value="ECO:0007669"/>
    <property type="project" value="UniProtKB-SubCell"/>
</dbReference>
<keyword evidence="10" id="KW-0325">Glycoprotein</keyword>
<accession>A0A1A0HHP1</accession>
<dbReference type="InterPro" id="IPR013233">
    <property type="entry name" value="PIG-X/PBN1"/>
</dbReference>
<dbReference type="OrthoDB" id="5546453at2759"/>
<evidence type="ECO:0000256" key="2">
    <source>
        <dbReference type="ARBA" id="ARBA00004687"/>
    </source>
</evidence>
<proteinExistence type="inferred from homology"/>
<dbReference type="PANTHER" id="PTHR28533">
    <property type="entry name" value="PROTEIN PBN1"/>
    <property type="match status" value="1"/>
</dbReference>
<dbReference type="STRING" id="869754.A0A1A0HHP1"/>
<evidence type="ECO:0000256" key="1">
    <source>
        <dbReference type="ARBA" id="ARBA00004643"/>
    </source>
</evidence>
<evidence type="ECO:0000313" key="13">
    <source>
        <dbReference type="Proteomes" id="UP000092555"/>
    </source>
</evidence>
<dbReference type="GO" id="GO:1990529">
    <property type="term" value="C:glycosylphosphatidylinositol-mannosyltransferase I complex"/>
    <property type="evidence" value="ECO:0007669"/>
    <property type="project" value="TreeGrafter"/>
</dbReference>
<dbReference type="PANTHER" id="PTHR28533:SF1">
    <property type="entry name" value="PROTEIN PBN1"/>
    <property type="match status" value="1"/>
</dbReference>
<evidence type="ECO:0000256" key="5">
    <source>
        <dbReference type="ARBA" id="ARBA00022502"/>
    </source>
</evidence>
<keyword evidence="5 11" id="KW-0337">GPI-anchor biosynthesis</keyword>
<evidence type="ECO:0000256" key="10">
    <source>
        <dbReference type="ARBA" id="ARBA00023180"/>
    </source>
</evidence>
<evidence type="ECO:0000256" key="6">
    <source>
        <dbReference type="ARBA" id="ARBA00022692"/>
    </source>
</evidence>
<feature type="transmembrane region" description="Helical" evidence="11">
    <location>
        <begin position="416"/>
        <end position="435"/>
    </location>
</feature>
<dbReference type="GeneID" id="30031520"/>
<comment type="caution">
    <text evidence="12">The sequence shown here is derived from an EMBL/GenBank/DDBJ whole genome shotgun (WGS) entry which is preliminary data.</text>
</comment>
<dbReference type="SMART" id="SM00780">
    <property type="entry name" value="PIG-X"/>
    <property type="match status" value="1"/>
</dbReference>
<name>A0A1A0HHP1_9ASCO</name>
<organism evidence="12 13">
    <name type="scientific">Metschnikowia bicuspidata var. bicuspidata NRRL YB-4993</name>
    <dbReference type="NCBI Taxonomy" id="869754"/>
    <lineage>
        <taxon>Eukaryota</taxon>
        <taxon>Fungi</taxon>
        <taxon>Dikarya</taxon>
        <taxon>Ascomycota</taxon>
        <taxon>Saccharomycotina</taxon>
        <taxon>Pichiomycetes</taxon>
        <taxon>Metschnikowiaceae</taxon>
        <taxon>Metschnikowia</taxon>
    </lineage>
</organism>
<dbReference type="Proteomes" id="UP000092555">
    <property type="component" value="Unassembled WGS sequence"/>
</dbReference>
<evidence type="ECO:0000256" key="7">
    <source>
        <dbReference type="ARBA" id="ARBA00022824"/>
    </source>
</evidence>
<keyword evidence="13" id="KW-1185">Reference proteome</keyword>
<protein>
    <recommendedName>
        <fullName evidence="4 11">Protein PBN1</fullName>
    </recommendedName>
</protein>
<dbReference type="UniPathway" id="UPA00196"/>
<comment type="subcellular location">
    <subcellularLocation>
        <location evidence="11">Endoplasmic reticulum membrane</location>
        <topology evidence="11">Single-pass membrane protein</topology>
    </subcellularLocation>
    <subcellularLocation>
        <location evidence="1">Endoplasmic reticulum membrane</location>
        <topology evidence="1">Single-pass type III membrane protein</topology>
    </subcellularLocation>
</comment>
<dbReference type="RefSeq" id="XP_018714006.1">
    <property type="nucleotide sequence ID" value="XM_018858544.1"/>
</dbReference>
<comment type="pathway">
    <text evidence="2 11">Glycolipid biosynthesis; glycosylphosphatidylinositol-anchor biosynthesis.</text>
</comment>
<reference evidence="12 13" key="1">
    <citation type="submission" date="2016-05" db="EMBL/GenBank/DDBJ databases">
        <title>Comparative genomics of biotechnologically important yeasts.</title>
        <authorList>
            <consortium name="DOE Joint Genome Institute"/>
            <person name="Riley R."/>
            <person name="Haridas S."/>
            <person name="Wolfe K.H."/>
            <person name="Lopes M.R."/>
            <person name="Hittinger C.T."/>
            <person name="Goker M."/>
            <person name="Salamov A."/>
            <person name="Wisecaver J."/>
            <person name="Long T.M."/>
            <person name="Aerts A.L."/>
            <person name="Barry K."/>
            <person name="Choi C."/>
            <person name="Clum A."/>
            <person name="Coughlan A.Y."/>
            <person name="Deshpande S."/>
            <person name="Douglass A.P."/>
            <person name="Hanson S.J."/>
            <person name="Klenk H.-P."/>
            <person name="LaButti K."/>
            <person name="Lapidus A."/>
            <person name="Lindquist E."/>
            <person name="Lipzen A."/>
            <person name="Meier-kolthoff J.P."/>
            <person name="Ohm R.A."/>
            <person name="Otillar R.P."/>
            <person name="Pangilinan J."/>
            <person name="Peng Y."/>
            <person name="Rokas A."/>
            <person name="Rosa C.A."/>
            <person name="Scheuner C."/>
            <person name="Sibirny A.A."/>
            <person name="Slot J.C."/>
            <person name="Stielow J.B."/>
            <person name="Sun H."/>
            <person name="Kurtzman C.P."/>
            <person name="Blackwell M."/>
            <person name="Grigoriev I.V."/>
            <person name="Jeffries T.W."/>
        </authorList>
    </citation>
    <scope>NUCLEOTIDE SEQUENCE [LARGE SCALE GENOMIC DNA]</scope>
    <source>
        <strain evidence="12 13">NRRL YB-4993</strain>
    </source>
</reference>
<evidence type="ECO:0000256" key="9">
    <source>
        <dbReference type="ARBA" id="ARBA00023136"/>
    </source>
</evidence>
<dbReference type="Pfam" id="PF08320">
    <property type="entry name" value="PIG-X"/>
    <property type="match status" value="1"/>
</dbReference>
<evidence type="ECO:0000256" key="4">
    <source>
        <dbReference type="ARBA" id="ARBA00020410"/>
    </source>
</evidence>
<dbReference type="InterPro" id="IPR042322">
    <property type="entry name" value="Pbn1"/>
</dbReference>
<dbReference type="AlphaFoldDB" id="A0A1A0HHP1"/>
<evidence type="ECO:0000256" key="3">
    <source>
        <dbReference type="ARBA" id="ARBA00010345"/>
    </source>
</evidence>
<gene>
    <name evidence="12" type="ORF">METBIDRAFT_76528</name>
</gene>
<keyword evidence="9 11" id="KW-0472">Membrane</keyword>
<evidence type="ECO:0000256" key="11">
    <source>
        <dbReference type="RuleBase" id="RU366056"/>
    </source>
</evidence>
<comment type="function">
    <text evidence="11">Required for proper folding and/or the stability of a subset of proteins in the endoplasmic reticulum. Component of glycosylphosphatidylinositol-mannosyltransferase 1 which transfers the first of the 4 mannoses in the GPI-anchor precursors during GPI-anchor biosynthesis. Probably acts by stabilizing the mannosyltransferase GPI14.</text>
</comment>
<sequence length="479" mass="52659">MRHRVSYVHTAAHAAPIKFANASYVELAPDLFVAREDRYTVAVQPYSHVKAVRIQISRPSLATPPHAAAARQSGVFAYEFQAGVHVYAVPQATVGPHEQAEFYAQLNALLGLVLGVSVAPQEWVRSVDSFYWHAPGAPQPQVAQVPQLPRAWDALDYYYSAAQLTVSTLDADLRALSVAAAGCEYTEVGVFEVLARSSRDDVVLSGARVVMDPTDPDAHAAPVHQTLFHVKPRHRHLAQHAAVDLRANGLHPVLEMARIPDPPRDADVLACKLYGYLTLGKSVFLDPYQVPARLEVVANYGVRDLELPAYAVLQWGNEVLVEMEAGAGDWNLTLHSRYQLPSTTQTHTDVSVDKPVLFYACDVTSDAVLLQNSPFDTRRELGGSFERFFTDDTVFYHLLDRGTSSVRIPNACGSKASVSLATVVALVLGLIVVMLKVCRKWRQPECSCERRDGGLCRCDTALCKRRGPSPHVSSTKKEE</sequence>
<keyword evidence="7 11" id="KW-0256">Endoplasmic reticulum</keyword>
<dbReference type="EMBL" id="LXTC01000001">
    <property type="protein sequence ID" value="OBA23525.1"/>
    <property type="molecule type" value="Genomic_DNA"/>
</dbReference>
<keyword evidence="8 11" id="KW-1133">Transmembrane helix</keyword>
<evidence type="ECO:0000313" key="12">
    <source>
        <dbReference type="EMBL" id="OBA23525.1"/>
    </source>
</evidence>
<evidence type="ECO:0000256" key="8">
    <source>
        <dbReference type="ARBA" id="ARBA00022989"/>
    </source>
</evidence>
<dbReference type="GO" id="GO:0000030">
    <property type="term" value="F:mannosyltransferase activity"/>
    <property type="evidence" value="ECO:0007669"/>
    <property type="project" value="TreeGrafter"/>
</dbReference>